<evidence type="ECO:0000256" key="12">
    <source>
        <dbReference type="RuleBase" id="RU000461"/>
    </source>
</evidence>
<dbReference type="STRING" id="79200.A0A161ZW85"/>
<evidence type="ECO:0000313" key="15">
    <source>
        <dbReference type="EMBL" id="WOH06754.1"/>
    </source>
</evidence>
<dbReference type="InterPro" id="IPR001128">
    <property type="entry name" value="Cyt_P450"/>
</dbReference>
<organism evidence="14">
    <name type="scientific">Daucus carota subsp. sativus</name>
    <name type="common">Carrot</name>
    <dbReference type="NCBI Taxonomy" id="79200"/>
    <lineage>
        <taxon>Eukaryota</taxon>
        <taxon>Viridiplantae</taxon>
        <taxon>Streptophyta</taxon>
        <taxon>Embryophyta</taxon>
        <taxon>Tracheophyta</taxon>
        <taxon>Spermatophyta</taxon>
        <taxon>Magnoliopsida</taxon>
        <taxon>eudicotyledons</taxon>
        <taxon>Gunneridae</taxon>
        <taxon>Pentapetalae</taxon>
        <taxon>asterids</taxon>
        <taxon>campanulids</taxon>
        <taxon>Apiales</taxon>
        <taxon>Apiaceae</taxon>
        <taxon>Apioideae</taxon>
        <taxon>Scandiceae</taxon>
        <taxon>Daucinae</taxon>
        <taxon>Daucus</taxon>
        <taxon>Daucus sect. Daucus</taxon>
    </lineage>
</organism>
<dbReference type="PANTHER" id="PTHR24282">
    <property type="entry name" value="CYTOCHROME P450 FAMILY MEMBER"/>
    <property type="match status" value="1"/>
</dbReference>
<keyword evidence="3 11" id="KW-0349">Heme</keyword>
<evidence type="ECO:0000256" key="6">
    <source>
        <dbReference type="ARBA" id="ARBA00022989"/>
    </source>
</evidence>
<dbReference type="GO" id="GO:0016705">
    <property type="term" value="F:oxidoreductase activity, acting on paired donors, with incorporation or reduction of molecular oxygen"/>
    <property type="evidence" value="ECO:0007669"/>
    <property type="project" value="InterPro"/>
</dbReference>
<feature type="transmembrane region" description="Helical" evidence="13">
    <location>
        <begin position="12"/>
        <end position="33"/>
    </location>
</feature>
<keyword evidence="9 12" id="KW-0503">Monooxygenase</keyword>
<feature type="binding site" description="axial binding residue" evidence="11">
    <location>
        <position position="470"/>
    </location>
    <ligand>
        <name>heme</name>
        <dbReference type="ChEBI" id="CHEBI:30413"/>
    </ligand>
    <ligandPart>
        <name>Fe</name>
        <dbReference type="ChEBI" id="CHEBI:18248"/>
    </ligandPart>
</feature>
<dbReference type="Gene3D" id="1.10.630.10">
    <property type="entry name" value="Cytochrome P450"/>
    <property type="match status" value="1"/>
</dbReference>
<evidence type="ECO:0000256" key="11">
    <source>
        <dbReference type="PIRSR" id="PIRSR602401-1"/>
    </source>
</evidence>
<protein>
    <recommendedName>
        <fullName evidence="17">Cytochrome P450</fullName>
    </recommendedName>
</protein>
<dbReference type="SUPFAM" id="SSF48264">
    <property type="entry name" value="Cytochrome P450"/>
    <property type="match status" value="1"/>
</dbReference>
<sequence>MGLYWVFKAVGLLSMAAMLFTMLRKISLSFWIWPNKAYKKLQMNGINGPPPTFPMGNINDMVTISKKTKPSPVSTDLTSHDNYSTVFPSFALWQKSYGKVFVYWLGTEPFLYVSDAEFLRQMNAAVPGKNWGKSRLFKNDRDAMFGDGIVMAEGEDWVRHRNVLTPAFFPPNLKALASFMVTSTNNMIDRWVSIINSGQQEIDIEKEIILTTGEIIAKVSFGMTYENGRKVLEGLRALQQTLFTSNRYVGVPFSKYLCLKQNWEAKRLGEEIDALLLSVINDITKSKKVGDHASVADDEKTILNMALADDESLKLLTTKEMVDECKTLFFGGYETTALALTWTLFLLALHPEWQNQLREEIKQVVGDQVVDANIVAKLEKMEWVMNEALRLYPPAPSLQRQARDDIEVNGVIIPKETNILIDVMAIMHDRGFWGDTVHQFRPERFESDILYGGCENKMGYVPFGFGGRMCIGRNLAIMEYKILLTLLLSRLSFSLSPYYTHSPAYILSLRPAKGMPLIVQPLY</sequence>
<dbReference type="EMBL" id="LNRQ01000006">
    <property type="protein sequence ID" value="KZM92382.1"/>
    <property type="molecule type" value="Genomic_DNA"/>
</dbReference>
<dbReference type="PRINTS" id="PR00463">
    <property type="entry name" value="EP450I"/>
</dbReference>
<name>A0A161ZW85_DAUCS</name>
<reference evidence="14" key="1">
    <citation type="journal article" date="2016" name="Nat. Genet.">
        <title>A high-quality carrot genome assembly provides new insights into carotenoid accumulation and asterid genome evolution.</title>
        <authorList>
            <person name="Iorizzo M."/>
            <person name="Ellison S."/>
            <person name="Senalik D."/>
            <person name="Zeng P."/>
            <person name="Satapoomin P."/>
            <person name="Huang J."/>
            <person name="Bowman M."/>
            <person name="Iovene M."/>
            <person name="Sanseverino W."/>
            <person name="Cavagnaro P."/>
            <person name="Yildiz M."/>
            <person name="Macko-Podgorni A."/>
            <person name="Moranska E."/>
            <person name="Grzebelus E."/>
            <person name="Grzebelus D."/>
            <person name="Ashrafi H."/>
            <person name="Zheng Z."/>
            <person name="Cheng S."/>
            <person name="Spooner D."/>
            <person name="Van Deynze A."/>
            <person name="Simon P."/>
        </authorList>
    </citation>
    <scope>NUCLEOTIDE SEQUENCE [LARGE SCALE GENOMIC DNA]</scope>
    <source>
        <tissue evidence="14">Leaf</tissue>
    </source>
</reference>
<dbReference type="EMBL" id="CP093348">
    <property type="protein sequence ID" value="WOH06754.1"/>
    <property type="molecule type" value="Genomic_DNA"/>
</dbReference>
<evidence type="ECO:0000256" key="4">
    <source>
        <dbReference type="ARBA" id="ARBA00022692"/>
    </source>
</evidence>
<dbReference type="PRINTS" id="PR00385">
    <property type="entry name" value="P450"/>
</dbReference>
<keyword evidence="4 13" id="KW-0812">Transmembrane</keyword>
<evidence type="ECO:0000256" key="1">
    <source>
        <dbReference type="ARBA" id="ARBA00004370"/>
    </source>
</evidence>
<dbReference type="PANTHER" id="PTHR24282:SF15">
    <property type="entry name" value="CYTOCHROME P450, FAMILY 715, SUBFAMILY A, POLYPEPTIDE 1"/>
    <property type="match status" value="1"/>
</dbReference>
<dbReference type="GO" id="GO:0004497">
    <property type="term" value="F:monooxygenase activity"/>
    <property type="evidence" value="ECO:0007669"/>
    <property type="project" value="UniProtKB-KW"/>
</dbReference>
<dbReference type="GO" id="GO:0020037">
    <property type="term" value="F:heme binding"/>
    <property type="evidence" value="ECO:0007669"/>
    <property type="project" value="InterPro"/>
</dbReference>
<evidence type="ECO:0000256" key="5">
    <source>
        <dbReference type="ARBA" id="ARBA00022723"/>
    </source>
</evidence>
<evidence type="ECO:0000256" key="2">
    <source>
        <dbReference type="ARBA" id="ARBA00010617"/>
    </source>
</evidence>
<reference evidence="15" key="2">
    <citation type="submission" date="2022-03" db="EMBL/GenBank/DDBJ databases">
        <title>Draft title - Genomic analysis of global carrot germplasm unveils the trajectory of domestication and the origin of high carotenoid orange carrot.</title>
        <authorList>
            <person name="Iorizzo M."/>
            <person name="Ellison S."/>
            <person name="Senalik D."/>
            <person name="Macko-Podgorni A."/>
            <person name="Grzebelus D."/>
            <person name="Bostan H."/>
            <person name="Rolling W."/>
            <person name="Curaba J."/>
            <person name="Simon P."/>
        </authorList>
    </citation>
    <scope>NUCLEOTIDE SEQUENCE</scope>
    <source>
        <tissue evidence="15">Leaf</tissue>
    </source>
</reference>
<dbReference type="PROSITE" id="PS00086">
    <property type="entry name" value="CYTOCHROME_P450"/>
    <property type="match status" value="1"/>
</dbReference>
<dbReference type="Gramene" id="KZM92382">
    <property type="protein sequence ID" value="KZM92382"/>
    <property type="gene ID" value="DCAR_020253"/>
</dbReference>
<evidence type="ECO:0000256" key="13">
    <source>
        <dbReference type="SAM" id="Phobius"/>
    </source>
</evidence>
<keyword evidence="8 11" id="KW-0408">Iron</keyword>
<gene>
    <name evidence="14" type="ORF">DCAR_020253</name>
    <name evidence="15" type="ORF">DCAR_0626182</name>
</gene>
<dbReference type="GO" id="GO:0005506">
    <property type="term" value="F:iron ion binding"/>
    <property type="evidence" value="ECO:0007669"/>
    <property type="project" value="InterPro"/>
</dbReference>
<dbReference type="InterPro" id="IPR017972">
    <property type="entry name" value="Cyt_P450_CS"/>
</dbReference>
<dbReference type="Pfam" id="PF00067">
    <property type="entry name" value="p450"/>
    <property type="match status" value="1"/>
</dbReference>
<keyword evidence="7 12" id="KW-0560">Oxidoreductase</keyword>
<dbReference type="InterPro" id="IPR002401">
    <property type="entry name" value="Cyt_P450_E_grp-I"/>
</dbReference>
<proteinExistence type="inferred from homology"/>
<dbReference type="Proteomes" id="UP000077755">
    <property type="component" value="Chromosome 6"/>
</dbReference>
<keyword evidence="5 11" id="KW-0479">Metal-binding</keyword>
<evidence type="ECO:0000256" key="8">
    <source>
        <dbReference type="ARBA" id="ARBA00023004"/>
    </source>
</evidence>
<comment type="similarity">
    <text evidence="2 12">Belongs to the cytochrome P450 family.</text>
</comment>
<dbReference type="OMA" id="EMSAMAN"/>
<evidence type="ECO:0000256" key="9">
    <source>
        <dbReference type="ARBA" id="ARBA00023033"/>
    </source>
</evidence>
<dbReference type="AlphaFoldDB" id="A0A161ZW85"/>
<dbReference type="KEGG" id="dcr:108226621"/>
<evidence type="ECO:0000313" key="14">
    <source>
        <dbReference type="EMBL" id="KZM92382.1"/>
    </source>
</evidence>
<dbReference type="InterPro" id="IPR050665">
    <property type="entry name" value="Cytochrome_P450_Monooxygen"/>
</dbReference>
<keyword evidence="16" id="KW-1185">Reference proteome</keyword>
<evidence type="ECO:0008006" key="17">
    <source>
        <dbReference type="Google" id="ProtNLM"/>
    </source>
</evidence>
<dbReference type="OrthoDB" id="1470350at2759"/>
<keyword evidence="10 13" id="KW-0472">Membrane</keyword>
<evidence type="ECO:0000313" key="16">
    <source>
        <dbReference type="Proteomes" id="UP000077755"/>
    </source>
</evidence>
<comment type="cofactor">
    <cofactor evidence="11">
        <name>heme</name>
        <dbReference type="ChEBI" id="CHEBI:30413"/>
    </cofactor>
</comment>
<keyword evidence="6 13" id="KW-1133">Transmembrane helix</keyword>
<dbReference type="GO" id="GO:0016020">
    <property type="term" value="C:membrane"/>
    <property type="evidence" value="ECO:0007669"/>
    <property type="project" value="UniProtKB-SubCell"/>
</dbReference>
<evidence type="ECO:0000256" key="10">
    <source>
        <dbReference type="ARBA" id="ARBA00023136"/>
    </source>
</evidence>
<evidence type="ECO:0000256" key="7">
    <source>
        <dbReference type="ARBA" id="ARBA00023002"/>
    </source>
</evidence>
<accession>A0A161ZW85</accession>
<dbReference type="InterPro" id="IPR036396">
    <property type="entry name" value="Cyt_P450_sf"/>
</dbReference>
<evidence type="ECO:0000256" key="3">
    <source>
        <dbReference type="ARBA" id="ARBA00022617"/>
    </source>
</evidence>
<comment type="subcellular location">
    <subcellularLocation>
        <location evidence="1">Membrane</location>
    </subcellularLocation>
</comment>